<dbReference type="InterPro" id="IPR004117">
    <property type="entry name" value="7tm6_olfct_rcpt"/>
</dbReference>
<evidence type="ECO:0000313" key="11">
    <source>
        <dbReference type="EMBL" id="KAJ3663393.1"/>
    </source>
</evidence>
<name>A0AA38IX61_9CUCU</name>
<evidence type="ECO:0000256" key="2">
    <source>
        <dbReference type="ARBA" id="ARBA00022475"/>
    </source>
</evidence>
<evidence type="ECO:0000256" key="7">
    <source>
        <dbReference type="ARBA" id="ARBA00023136"/>
    </source>
</evidence>
<keyword evidence="2" id="KW-1003">Cell membrane</keyword>
<organism evidence="11 12">
    <name type="scientific">Zophobas morio</name>
    <dbReference type="NCBI Taxonomy" id="2755281"/>
    <lineage>
        <taxon>Eukaryota</taxon>
        <taxon>Metazoa</taxon>
        <taxon>Ecdysozoa</taxon>
        <taxon>Arthropoda</taxon>
        <taxon>Hexapoda</taxon>
        <taxon>Insecta</taxon>
        <taxon>Pterygota</taxon>
        <taxon>Neoptera</taxon>
        <taxon>Endopterygota</taxon>
        <taxon>Coleoptera</taxon>
        <taxon>Polyphaga</taxon>
        <taxon>Cucujiformia</taxon>
        <taxon>Tenebrionidae</taxon>
        <taxon>Zophobas</taxon>
    </lineage>
</organism>
<feature type="transmembrane region" description="Helical" evidence="10">
    <location>
        <begin position="185"/>
        <end position="207"/>
    </location>
</feature>
<evidence type="ECO:0000313" key="12">
    <source>
        <dbReference type="Proteomes" id="UP001168821"/>
    </source>
</evidence>
<evidence type="ECO:0000256" key="8">
    <source>
        <dbReference type="ARBA" id="ARBA00023170"/>
    </source>
</evidence>
<dbReference type="Proteomes" id="UP001168821">
    <property type="component" value="Unassembled WGS sequence"/>
</dbReference>
<keyword evidence="4 10" id="KW-0812">Transmembrane</keyword>
<keyword evidence="3 10" id="KW-0716">Sensory transduction</keyword>
<dbReference type="GO" id="GO:0005886">
    <property type="term" value="C:plasma membrane"/>
    <property type="evidence" value="ECO:0007669"/>
    <property type="project" value="UniProtKB-SubCell"/>
</dbReference>
<feature type="transmembrane region" description="Helical" evidence="10">
    <location>
        <begin position="66"/>
        <end position="88"/>
    </location>
</feature>
<evidence type="ECO:0000256" key="9">
    <source>
        <dbReference type="ARBA" id="ARBA00023224"/>
    </source>
</evidence>
<sequence>MEKFAWRDLIDINIRVLKIGGLWPKNEQFKKCSVYSCVTLLVLVCITAHAAGQLINIVFVYSNLDIFAESFFVCIYKTQSLMKIYIFVRKMPLLRSLMLDLKSDLFKPRSYRQLLLIWPDVKTWKNVYYMLSGAATFGLLMWLMFPILSGSYRTYALPFFSWYPYDITKPLIYKLTYLHQTASSFLLILGCFNIDMLISALMMYTGAQCDILCDNLRSTGFEMGDFEKTFRRCVLHHKRILRFANTCDDFFKVILFGQFLYSSVCIATTLFRVASLTPSSFEFYSHIFAITAIITQMFTYCWFGAKVETKSGAICYAAFESEWVQEDVYSKRNFIIFTQRAQRPIRFSAFKLLYLSLEIFVKILKTAVSYYTVLLELSDAK</sequence>
<feature type="transmembrane region" description="Helical" evidence="10">
    <location>
        <begin position="34"/>
        <end position="60"/>
    </location>
</feature>
<dbReference type="PANTHER" id="PTHR21137:SF35">
    <property type="entry name" value="ODORANT RECEPTOR 19A-RELATED"/>
    <property type="match status" value="1"/>
</dbReference>
<feature type="transmembrane region" description="Helical" evidence="10">
    <location>
        <begin position="283"/>
        <end position="303"/>
    </location>
</feature>
<feature type="transmembrane region" description="Helical" evidence="10">
    <location>
        <begin position="127"/>
        <end position="148"/>
    </location>
</feature>
<evidence type="ECO:0000256" key="3">
    <source>
        <dbReference type="ARBA" id="ARBA00022606"/>
    </source>
</evidence>
<dbReference type="GO" id="GO:0007165">
    <property type="term" value="P:signal transduction"/>
    <property type="evidence" value="ECO:0007669"/>
    <property type="project" value="UniProtKB-KW"/>
</dbReference>
<comment type="subcellular location">
    <subcellularLocation>
        <location evidence="1 10">Cell membrane</location>
        <topology evidence="1 10">Multi-pass membrane protein</topology>
    </subcellularLocation>
</comment>
<dbReference type="GO" id="GO:0004984">
    <property type="term" value="F:olfactory receptor activity"/>
    <property type="evidence" value="ECO:0007669"/>
    <property type="project" value="InterPro"/>
</dbReference>
<feature type="transmembrane region" description="Helical" evidence="10">
    <location>
        <begin position="352"/>
        <end position="373"/>
    </location>
</feature>
<evidence type="ECO:0000256" key="6">
    <source>
        <dbReference type="ARBA" id="ARBA00022989"/>
    </source>
</evidence>
<keyword evidence="9 10" id="KW-0807">Transducer</keyword>
<dbReference type="EMBL" id="JALNTZ010000002">
    <property type="protein sequence ID" value="KAJ3663393.1"/>
    <property type="molecule type" value="Genomic_DNA"/>
</dbReference>
<protein>
    <recommendedName>
        <fullName evidence="10">Odorant receptor</fullName>
    </recommendedName>
</protein>
<feature type="transmembrane region" description="Helical" evidence="10">
    <location>
        <begin position="250"/>
        <end position="271"/>
    </location>
</feature>
<dbReference type="PANTHER" id="PTHR21137">
    <property type="entry name" value="ODORANT RECEPTOR"/>
    <property type="match status" value="1"/>
</dbReference>
<evidence type="ECO:0000256" key="5">
    <source>
        <dbReference type="ARBA" id="ARBA00022725"/>
    </source>
</evidence>
<keyword evidence="7 10" id="KW-0472">Membrane</keyword>
<evidence type="ECO:0000256" key="10">
    <source>
        <dbReference type="RuleBase" id="RU351113"/>
    </source>
</evidence>
<keyword evidence="6 10" id="KW-1133">Transmembrane helix</keyword>
<comment type="similarity">
    <text evidence="10">Belongs to the insect chemoreceptor superfamily. Heteromeric odorant receptor channel (TC 1.A.69) family.</text>
</comment>
<evidence type="ECO:0000256" key="1">
    <source>
        <dbReference type="ARBA" id="ARBA00004651"/>
    </source>
</evidence>
<dbReference type="AlphaFoldDB" id="A0AA38IX61"/>
<dbReference type="GO" id="GO:0005549">
    <property type="term" value="F:odorant binding"/>
    <property type="evidence" value="ECO:0007669"/>
    <property type="project" value="InterPro"/>
</dbReference>
<gene>
    <name evidence="11" type="ORF">Zmor_007665</name>
</gene>
<keyword evidence="5 10" id="KW-0552">Olfaction</keyword>
<dbReference type="Pfam" id="PF02949">
    <property type="entry name" value="7tm_6"/>
    <property type="match status" value="1"/>
</dbReference>
<accession>A0AA38IX61</accession>
<proteinExistence type="inferred from homology"/>
<comment type="caution">
    <text evidence="11">The sequence shown here is derived from an EMBL/GenBank/DDBJ whole genome shotgun (WGS) entry which is preliminary data.</text>
</comment>
<keyword evidence="8 10" id="KW-0675">Receptor</keyword>
<reference evidence="11" key="1">
    <citation type="journal article" date="2023" name="G3 (Bethesda)">
        <title>Whole genome assemblies of Zophobas morio and Tenebrio molitor.</title>
        <authorList>
            <person name="Kaur S."/>
            <person name="Stinson S.A."/>
            <person name="diCenzo G.C."/>
        </authorList>
    </citation>
    <scope>NUCLEOTIDE SEQUENCE</scope>
    <source>
        <strain evidence="11">QUZm001</strain>
    </source>
</reference>
<keyword evidence="12" id="KW-1185">Reference proteome</keyword>
<evidence type="ECO:0000256" key="4">
    <source>
        <dbReference type="ARBA" id="ARBA00022692"/>
    </source>
</evidence>